<feature type="coiled-coil region" evidence="1">
    <location>
        <begin position="35"/>
        <end position="69"/>
    </location>
</feature>
<dbReference type="RefSeq" id="WP_256312759.1">
    <property type="nucleotide sequence ID" value="NZ_JAHLOH010000043.1"/>
</dbReference>
<keyword evidence="2" id="KW-0472">Membrane</keyword>
<reference evidence="3 4" key="1">
    <citation type="submission" date="2022-06" db="EMBL/GenBank/DDBJ databases">
        <title>Isolation of gut microbiota from human fecal samples.</title>
        <authorList>
            <person name="Pamer E.G."/>
            <person name="Barat B."/>
            <person name="Waligurski E."/>
            <person name="Medina S."/>
            <person name="Paddock L."/>
            <person name="Mostad J."/>
        </authorList>
    </citation>
    <scope>NUCLEOTIDE SEQUENCE [LARGE SCALE GENOMIC DNA]</scope>
    <source>
        <strain evidence="3 4">DFI.7.95</strain>
    </source>
</reference>
<feature type="transmembrane region" description="Helical" evidence="2">
    <location>
        <begin position="12"/>
        <end position="29"/>
    </location>
</feature>
<keyword evidence="4" id="KW-1185">Reference proteome</keyword>
<comment type="caution">
    <text evidence="3">The sequence shown here is derived from an EMBL/GenBank/DDBJ whole genome shotgun (WGS) entry which is preliminary data.</text>
</comment>
<accession>A0ABT1SFF7</accession>
<keyword evidence="2" id="KW-0812">Transmembrane</keyword>
<evidence type="ECO:0000313" key="4">
    <source>
        <dbReference type="Proteomes" id="UP001524478"/>
    </source>
</evidence>
<keyword evidence="2" id="KW-1133">Transmembrane helix</keyword>
<dbReference type="EMBL" id="JANGAC010000019">
    <property type="protein sequence ID" value="MCQ4925224.1"/>
    <property type="molecule type" value="Genomic_DNA"/>
</dbReference>
<organism evidence="3 4">
    <name type="scientific">Tissierella carlieri</name>
    <dbReference type="NCBI Taxonomy" id="689904"/>
    <lineage>
        <taxon>Bacteria</taxon>
        <taxon>Bacillati</taxon>
        <taxon>Bacillota</taxon>
        <taxon>Tissierellia</taxon>
        <taxon>Tissierellales</taxon>
        <taxon>Tissierellaceae</taxon>
        <taxon>Tissierella</taxon>
    </lineage>
</organism>
<gene>
    <name evidence="3" type="ORF">NE686_19125</name>
</gene>
<dbReference type="Proteomes" id="UP001524478">
    <property type="component" value="Unassembled WGS sequence"/>
</dbReference>
<evidence type="ECO:0000313" key="3">
    <source>
        <dbReference type="EMBL" id="MCQ4925224.1"/>
    </source>
</evidence>
<keyword evidence="1" id="KW-0175">Coiled coil</keyword>
<dbReference type="InterPro" id="IPR007060">
    <property type="entry name" value="FtsL/DivIC"/>
</dbReference>
<name>A0ABT1SFF7_9FIRM</name>
<protein>
    <submittedName>
        <fullName evidence="3">Septum formation initiator family protein</fullName>
    </submittedName>
</protein>
<dbReference type="Pfam" id="PF04977">
    <property type="entry name" value="DivIC"/>
    <property type="match status" value="1"/>
</dbReference>
<proteinExistence type="predicted"/>
<evidence type="ECO:0000256" key="2">
    <source>
        <dbReference type="SAM" id="Phobius"/>
    </source>
</evidence>
<sequence>MKKNQKKKKIKLIHIVVWFLFIYVGVIFWNQRNLMKNLELKKQEIASEVQALEKDIENLNKEIENSDSLQFVEKVARDDLGMVKPREIIYIDKNKKKNPFLSVIKNQN</sequence>
<evidence type="ECO:0000256" key="1">
    <source>
        <dbReference type="SAM" id="Coils"/>
    </source>
</evidence>